<evidence type="ECO:0000256" key="3">
    <source>
        <dbReference type="PROSITE-ProRule" id="PRU10007"/>
    </source>
</evidence>
<dbReference type="OrthoDB" id="310895at2759"/>
<dbReference type="AlphaFoldDB" id="A0A0C3BKE9"/>
<dbReference type="Gene3D" id="3.40.309.10">
    <property type="entry name" value="Aldehyde Dehydrogenase, Chain A, domain 2"/>
    <property type="match status" value="1"/>
</dbReference>
<feature type="domain" description="Aldehyde dehydrogenase" evidence="5">
    <location>
        <begin position="20"/>
        <end position="469"/>
    </location>
</feature>
<dbReference type="Gene3D" id="3.40.605.10">
    <property type="entry name" value="Aldehyde Dehydrogenase, Chain A, domain 1"/>
    <property type="match status" value="1"/>
</dbReference>
<keyword evidence="2 4" id="KW-0560">Oxidoreductase</keyword>
<dbReference type="InterPro" id="IPR015590">
    <property type="entry name" value="Aldehyde_DH_dom"/>
</dbReference>
<dbReference type="InterPro" id="IPR044086">
    <property type="entry name" value="LUC3-like"/>
</dbReference>
<dbReference type="CDD" id="cd07106">
    <property type="entry name" value="ALDH_AldA-AAD23400"/>
    <property type="match status" value="1"/>
</dbReference>
<dbReference type="PROSITE" id="PS00687">
    <property type="entry name" value="ALDEHYDE_DEHYDR_GLU"/>
    <property type="match status" value="1"/>
</dbReference>
<dbReference type="FunFam" id="3.40.309.10:FF:000009">
    <property type="entry name" value="Aldehyde dehydrogenase A"/>
    <property type="match status" value="1"/>
</dbReference>
<evidence type="ECO:0000256" key="4">
    <source>
        <dbReference type="RuleBase" id="RU003345"/>
    </source>
</evidence>
<protein>
    <recommendedName>
        <fullName evidence="5">Aldehyde dehydrogenase domain-containing protein</fullName>
    </recommendedName>
</protein>
<dbReference type="GO" id="GO:0016620">
    <property type="term" value="F:oxidoreductase activity, acting on the aldehyde or oxo group of donors, NAD or NADP as acceptor"/>
    <property type="evidence" value="ECO:0007669"/>
    <property type="project" value="InterPro"/>
</dbReference>
<dbReference type="STRING" id="765440.A0A0C3BKE9"/>
<evidence type="ECO:0000259" key="5">
    <source>
        <dbReference type="Pfam" id="PF00171"/>
    </source>
</evidence>
<comment type="similarity">
    <text evidence="1 4">Belongs to the aldehyde dehydrogenase family.</text>
</comment>
<keyword evidence="7" id="KW-1185">Reference proteome</keyword>
<evidence type="ECO:0000256" key="2">
    <source>
        <dbReference type="ARBA" id="ARBA00023002"/>
    </source>
</evidence>
<dbReference type="HOGENOM" id="CLU_005391_0_0_1"/>
<evidence type="ECO:0000313" key="7">
    <source>
        <dbReference type="Proteomes" id="UP000054166"/>
    </source>
</evidence>
<dbReference type="FunFam" id="3.40.605.10:FF:000007">
    <property type="entry name" value="NAD/NADP-dependent betaine aldehyde dehydrogenase"/>
    <property type="match status" value="1"/>
</dbReference>
<sequence length="477" mass="51799">MAISFVDNFVLTIDGKKVASSETKDVINPATEEPFAVAPIATPQHLEDAVNAASRALPSWSATPVEKRQEMLSNLGDLVARHLQQFAELLSKEVGKPKAAAGKEVGGLVAWLKAAVSHSLPDETIVDTPQRKVVVRYVPLGVCAAITPWNFPLTLMAWKLVPALVTGNCLIVKPSPFAPLGTLKFGELAQQVLPPGVLSVLSGNDELGPWISKHPGIAKISLTGSVGTGKKAMASAASTLKRVTLELGGNDAAVVLDDVDPKAIAPKLFRGSFMNTGQVCVAMKRIYIHENVYEAVRDALVEYAKTVKVGDPLDPSNEVGPVQNQMQFEKVKIFFDDCDQNGYKFALGGKLVEHRKGYFLPITIIDNPPELSKIVQEEPFGPIVPLLRWNEEDDVVKRANDTNLGLAASVWSNDLDRAQNIARRLEAGTVWINEVQTTHWDQPFGGFKQSGVGVEHSKHGLYSWVNIQSLTLNRALL</sequence>
<feature type="active site" evidence="3">
    <location>
        <position position="246"/>
    </location>
</feature>
<name>A0A0C3BKE9_PILCF</name>
<dbReference type="Proteomes" id="UP000054166">
    <property type="component" value="Unassembled WGS sequence"/>
</dbReference>
<dbReference type="InterPro" id="IPR016161">
    <property type="entry name" value="Ald_DH/histidinol_DH"/>
</dbReference>
<dbReference type="InterPro" id="IPR016160">
    <property type="entry name" value="Ald_DH_CS_CYS"/>
</dbReference>
<dbReference type="InterPro" id="IPR016162">
    <property type="entry name" value="Ald_DH_N"/>
</dbReference>
<dbReference type="PANTHER" id="PTHR11699">
    <property type="entry name" value="ALDEHYDE DEHYDROGENASE-RELATED"/>
    <property type="match status" value="1"/>
</dbReference>
<reference evidence="6 7" key="1">
    <citation type="submission" date="2014-04" db="EMBL/GenBank/DDBJ databases">
        <authorList>
            <consortium name="DOE Joint Genome Institute"/>
            <person name="Kuo A."/>
            <person name="Tarkka M."/>
            <person name="Buscot F."/>
            <person name="Kohler A."/>
            <person name="Nagy L.G."/>
            <person name="Floudas D."/>
            <person name="Copeland A."/>
            <person name="Barry K.W."/>
            <person name="Cichocki N."/>
            <person name="Veneault-Fourrey C."/>
            <person name="LaButti K."/>
            <person name="Lindquist E.A."/>
            <person name="Lipzen A."/>
            <person name="Lundell T."/>
            <person name="Morin E."/>
            <person name="Murat C."/>
            <person name="Sun H."/>
            <person name="Tunlid A."/>
            <person name="Henrissat B."/>
            <person name="Grigoriev I.V."/>
            <person name="Hibbett D.S."/>
            <person name="Martin F."/>
            <person name="Nordberg H.P."/>
            <person name="Cantor M.N."/>
            <person name="Hua S.X."/>
        </authorList>
    </citation>
    <scope>NUCLEOTIDE SEQUENCE [LARGE SCALE GENOMIC DNA]</scope>
    <source>
        <strain evidence="6 7">F 1598</strain>
    </source>
</reference>
<dbReference type="SUPFAM" id="SSF53720">
    <property type="entry name" value="ALDH-like"/>
    <property type="match status" value="1"/>
</dbReference>
<dbReference type="InterPro" id="IPR016163">
    <property type="entry name" value="Ald_DH_C"/>
</dbReference>
<dbReference type="PROSITE" id="PS00070">
    <property type="entry name" value="ALDEHYDE_DEHYDR_CYS"/>
    <property type="match status" value="1"/>
</dbReference>
<evidence type="ECO:0000313" key="6">
    <source>
        <dbReference type="EMBL" id="KIM77817.1"/>
    </source>
</evidence>
<organism evidence="6 7">
    <name type="scientific">Piloderma croceum (strain F 1598)</name>
    <dbReference type="NCBI Taxonomy" id="765440"/>
    <lineage>
        <taxon>Eukaryota</taxon>
        <taxon>Fungi</taxon>
        <taxon>Dikarya</taxon>
        <taxon>Basidiomycota</taxon>
        <taxon>Agaricomycotina</taxon>
        <taxon>Agaricomycetes</taxon>
        <taxon>Agaricomycetidae</taxon>
        <taxon>Atheliales</taxon>
        <taxon>Atheliaceae</taxon>
        <taxon>Piloderma</taxon>
    </lineage>
</organism>
<evidence type="ECO:0000256" key="1">
    <source>
        <dbReference type="ARBA" id="ARBA00009986"/>
    </source>
</evidence>
<dbReference type="Pfam" id="PF00171">
    <property type="entry name" value="Aldedh"/>
    <property type="match status" value="1"/>
</dbReference>
<dbReference type="EMBL" id="KN833021">
    <property type="protein sequence ID" value="KIM77817.1"/>
    <property type="molecule type" value="Genomic_DNA"/>
</dbReference>
<proteinExistence type="inferred from homology"/>
<dbReference type="InterPro" id="IPR029510">
    <property type="entry name" value="Ald_DH_CS_GLU"/>
</dbReference>
<dbReference type="InParanoid" id="A0A0C3BKE9"/>
<accession>A0A0C3BKE9</accession>
<reference evidence="7" key="2">
    <citation type="submission" date="2015-01" db="EMBL/GenBank/DDBJ databases">
        <title>Evolutionary Origins and Diversification of the Mycorrhizal Mutualists.</title>
        <authorList>
            <consortium name="DOE Joint Genome Institute"/>
            <consortium name="Mycorrhizal Genomics Consortium"/>
            <person name="Kohler A."/>
            <person name="Kuo A."/>
            <person name="Nagy L.G."/>
            <person name="Floudas D."/>
            <person name="Copeland A."/>
            <person name="Barry K.W."/>
            <person name="Cichocki N."/>
            <person name="Veneault-Fourrey C."/>
            <person name="LaButti K."/>
            <person name="Lindquist E.A."/>
            <person name="Lipzen A."/>
            <person name="Lundell T."/>
            <person name="Morin E."/>
            <person name="Murat C."/>
            <person name="Riley R."/>
            <person name="Ohm R."/>
            <person name="Sun H."/>
            <person name="Tunlid A."/>
            <person name="Henrissat B."/>
            <person name="Grigoriev I.V."/>
            <person name="Hibbett D.S."/>
            <person name="Martin F."/>
        </authorList>
    </citation>
    <scope>NUCLEOTIDE SEQUENCE [LARGE SCALE GENOMIC DNA]</scope>
    <source>
        <strain evidence="7">F 1598</strain>
    </source>
</reference>
<gene>
    <name evidence="6" type="ORF">PILCRDRAFT_610296</name>
</gene>